<dbReference type="Proteomes" id="UP000015104">
    <property type="component" value="Unassembled WGS sequence"/>
</dbReference>
<feature type="chain" id="PRO_5004590805" description="Lipase" evidence="9">
    <location>
        <begin position="22"/>
        <end position="395"/>
    </location>
</feature>
<dbReference type="SUPFAM" id="SSF53474">
    <property type="entry name" value="alpha/beta-Hydrolases"/>
    <property type="match status" value="1"/>
</dbReference>
<accession>T1JXX3</accession>
<dbReference type="InterPro" id="IPR029058">
    <property type="entry name" value="AB_hydrolase_fold"/>
</dbReference>
<dbReference type="PIRSF" id="PIRSF000862">
    <property type="entry name" value="Steryl_ester_lip"/>
    <property type="match status" value="1"/>
</dbReference>
<keyword evidence="4 7" id="KW-0442">Lipid degradation</keyword>
<feature type="active site" description="Charge relay system" evidence="8">
    <location>
        <position position="336"/>
    </location>
</feature>
<evidence type="ECO:0000256" key="7">
    <source>
        <dbReference type="PIRNR" id="PIRNR000862"/>
    </source>
</evidence>
<dbReference type="Pfam" id="PF04083">
    <property type="entry name" value="Abhydro_lipase"/>
    <property type="match status" value="1"/>
</dbReference>
<proteinExistence type="inferred from homology"/>
<dbReference type="EnsemblMetazoa" id="tetur02g13570.1">
    <property type="protein sequence ID" value="tetur02g13570.1"/>
    <property type="gene ID" value="tetur02g13570"/>
</dbReference>
<evidence type="ECO:0000256" key="9">
    <source>
        <dbReference type="SAM" id="SignalP"/>
    </source>
</evidence>
<evidence type="ECO:0000256" key="3">
    <source>
        <dbReference type="ARBA" id="ARBA00022801"/>
    </source>
</evidence>
<feature type="active site" description="Charge relay system" evidence="8">
    <location>
        <position position="368"/>
    </location>
</feature>
<dbReference type="HOGENOM" id="CLU_010974_0_0_1"/>
<keyword evidence="12" id="KW-1185">Reference proteome</keyword>
<keyword evidence="3 7" id="KW-0378">Hydrolase</keyword>
<name>T1JXX3_TETUR</name>
<comment type="similarity">
    <text evidence="1 7">Belongs to the AB hydrolase superfamily. Lipase family.</text>
</comment>
<dbReference type="eggNOG" id="KOG2624">
    <property type="taxonomic scope" value="Eukaryota"/>
</dbReference>
<evidence type="ECO:0000256" key="1">
    <source>
        <dbReference type="ARBA" id="ARBA00010701"/>
    </source>
</evidence>
<evidence type="ECO:0000256" key="5">
    <source>
        <dbReference type="ARBA" id="ARBA00023098"/>
    </source>
</evidence>
<dbReference type="Gene3D" id="3.40.50.1820">
    <property type="entry name" value="alpha/beta hydrolase"/>
    <property type="match status" value="1"/>
</dbReference>
<dbReference type="EMBL" id="CAEY01000835">
    <property type="status" value="NOT_ANNOTATED_CDS"/>
    <property type="molecule type" value="Genomic_DNA"/>
</dbReference>
<feature type="domain" description="Partial AB-hydrolase lipase" evidence="10">
    <location>
        <begin position="33"/>
        <end position="87"/>
    </location>
</feature>
<dbReference type="GO" id="GO:0016788">
    <property type="term" value="F:hydrolase activity, acting on ester bonds"/>
    <property type="evidence" value="ECO:0007669"/>
    <property type="project" value="InterPro"/>
</dbReference>
<dbReference type="InterPro" id="IPR006693">
    <property type="entry name" value="AB_hydrolase_lipase"/>
</dbReference>
<dbReference type="FunFam" id="3.40.50.1820:FF:000057">
    <property type="entry name" value="Lipase"/>
    <property type="match status" value="1"/>
</dbReference>
<protein>
    <recommendedName>
        <fullName evidence="7">Lipase</fullName>
    </recommendedName>
</protein>
<dbReference type="GO" id="GO:0016042">
    <property type="term" value="P:lipid catabolic process"/>
    <property type="evidence" value="ECO:0007669"/>
    <property type="project" value="UniProtKB-KW"/>
</dbReference>
<keyword evidence="5" id="KW-0443">Lipid metabolism</keyword>
<dbReference type="InterPro" id="IPR025483">
    <property type="entry name" value="Lipase_euk"/>
</dbReference>
<dbReference type="PANTHER" id="PTHR11005">
    <property type="entry name" value="LYSOSOMAL ACID LIPASE-RELATED"/>
    <property type="match status" value="1"/>
</dbReference>
<reference evidence="11" key="2">
    <citation type="submission" date="2015-06" db="UniProtKB">
        <authorList>
            <consortium name="EnsemblMetazoa"/>
        </authorList>
    </citation>
    <scope>IDENTIFICATION</scope>
</reference>
<evidence type="ECO:0000256" key="4">
    <source>
        <dbReference type="ARBA" id="ARBA00022963"/>
    </source>
</evidence>
<evidence type="ECO:0000256" key="2">
    <source>
        <dbReference type="ARBA" id="ARBA00022729"/>
    </source>
</evidence>
<dbReference type="AlphaFoldDB" id="T1JXX3"/>
<evidence type="ECO:0000313" key="12">
    <source>
        <dbReference type="Proteomes" id="UP000015104"/>
    </source>
</evidence>
<evidence type="ECO:0000256" key="8">
    <source>
        <dbReference type="PIRSR" id="PIRSR000862-1"/>
    </source>
</evidence>
<organism evidence="11 12">
    <name type="scientific">Tetranychus urticae</name>
    <name type="common">Two-spotted spider mite</name>
    <dbReference type="NCBI Taxonomy" id="32264"/>
    <lineage>
        <taxon>Eukaryota</taxon>
        <taxon>Metazoa</taxon>
        <taxon>Ecdysozoa</taxon>
        <taxon>Arthropoda</taxon>
        <taxon>Chelicerata</taxon>
        <taxon>Arachnida</taxon>
        <taxon>Acari</taxon>
        <taxon>Acariformes</taxon>
        <taxon>Trombidiformes</taxon>
        <taxon>Prostigmata</taxon>
        <taxon>Eleutherengona</taxon>
        <taxon>Raphignathae</taxon>
        <taxon>Tetranychoidea</taxon>
        <taxon>Tetranychidae</taxon>
        <taxon>Tetranychus</taxon>
    </lineage>
</organism>
<evidence type="ECO:0000256" key="6">
    <source>
        <dbReference type="ARBA" id="ARBA00023180"/>
    </source>
</evidence>
<keyword evidence="6" id="KW-0325">Glycoprotein</keyword>
<evidence type="ECO:0000259" key="10">
    <source>
        <dbReference type="Pfam" id="PF04083"/>
    </source>
</evidence>
<feature type="signal peptide" evidence="9">
    <location>
        <begin position="1"/>
        <end position="21"/>
    </location>
</feature>
<keyword evidence="2 9" id="KW-0732">Signal</keyword>
<feature type="active site" description="Nucleophile" evidence="8">
    <location>
        <position position="165"/>
    </location>
</feature>
<reference evidence="12" key="1">
    <citation type="submission" date="2011-08" db="EMBL/GenBank/DDBJ databases">
        <authorList>
            <person name="Rombauts S."/>
        </authorList>
    </citation>
    <scope>NUCLEOTIDE SEQUENCE</scope>
    <source>
        <strain evidence="12">London</strain>
    </source>
</reference>
<evidence type="ECO:0000313" key="11">
    <source>
        <dbReference type="EnsemblMetazoa" id="tetur02g13570.1"/>
    </source>
</evidence>
<sequence length="395" mass="45012">MDLRLCLFCLFCILLFHISTCSDDPDLNRSAVELIESRGFIAQVHTVTTEDNYQLTVHRIVNPLCSKGEPVLLQHGLLSSSVDFLINSPGVGNNLGFVLSSLCYDVWLSNSRGNVYSMDHLHLSSNDENFWKFSFDEMSKYDLPAFINYILKTTGYKKLSYIGFSQGTTQMFGLLSTNTSYSSIIKPFIALAPVTTISYTKSALVRVASDTPMLKDYLRSKGGPFVISDSTFQFIARTFCHSKIDLVCLNIIFLITGYDVREMNQTRLQVYFKHTPAGTSNWAIAHYLQMVKSGRFCKMDFGKEGNLARYGQTFPPDYPIDMIDSQDIALFYGLGDWLADRKDVELLKSRLKVPLKDDYAIPVDNWNHIDFIYAKDLGKYVNTRIVNILNEYWLR</sequence>